<proteinExistence type="predicted"/>
<keyword evidence="2" id="KW-1185">Reference proteome</keyword>
<comment type="caution">
    <text evidence="1">The sequence shown here is derived from an EMBL/GenBank/DDBJ whole genome shotgun (WGS) entry which is preliminary data.</text>
</comment>
<evidence type="ECO:0008006" key="3">
    <source>
        <dbReference type="Google" id="ProtNLM"/>
    </source>
</evidence>
<name>A0A2S6FJH7_9PSED</name>
<dbReference type="RefSeq" id="WP_104449576.1">
    <property type="nucleotide sequence ID" value="NZ_NIRS01000004.1"/>
</dbReference>
<dbReference type="EMBL" id="NIRS01000004">
    <property type="protein sequence ID" value="PPK37609.1"/>
    <property type="molecule type" value="Genomic_DNA"/>
</dbReference>
<dbReference type="AlphaFoldDB" id="A0A2S6FJH7"/>
<evidence type="ECO:0000313" key="1">
    <source>
        <dbReference type="EMBL" id="PPK37609.1"/>
    </source>
</evidence>
<protein>
    <recommendedName>
        <fullName evidence="3">PLD phosphodiesterase domain-containing protein</fullName>
    </recommendedName>
</protein>
<organism evidence="1 2">
    <name type="scientific">Pseudomonas laurylsulfatiphila</name>
    <dbReference type="NCBI Taxonomy" id="2011015"/>
    <lineage>
        <taxon>Bacteria</taxon>
        <taxon>Pseudomonadati</taxon>
        <taxon>Pseudomonadota</taxon>
        <taxon>Gammaproteobacteria</taxon>
        <taxon>Pseudomonadales</taxon>
        <taxon>Pseudomonadaceae</taxon>
        <taxon>Pseudomonas</taxon>
    </lineage>
</organism>
<accession>A0A2S6FJH7</accession>
<dbReference type="Gene3D" id="3.30.870.10">
    <property type="entry name" value="Endonuclease Chain A"/>
    <property type="match status" value="1"/>
</dbReference>
<dbReference type="Proteomes" id="UP000238541">
    <property type="component" value="Unassembled WGS sequence"/>
</dbReference>
<reference evidence="2" key="1">
    <citation type="submission" date="2017-06" db="EMBL/GenBank/DDBJ databases">
        <authorList>
            <person name="Furmanczyk E.M."/>
        </authorList>
    </citation>
    <scope>NUCLEOTIDE SEQUENCE [LARGE SCALE GENOMIC DNA]</scope>
    <source>
        <strain evidence="2">AP3_16</strain>
    </source>
</reference>
<gene>
    <name evidence="1" type="ORF">CD175_15135</name>
</gene>
<evidence type="ECO:0000313" key="2">
    <source>
        <dbReference type="Proteomes" id="UP000238541"/>
    </source>
</evidence>
<sequence>MKAHTISDAFRACIGEREVTSAFFTTYSFEPDFFELEVIPLLLGDQALSSQSDIRSVQLQALMQDKGRRFAVVHDVDVFNPTAGSRLEVDYLPVRIGGGCQHAKMAMLVLQEKGDQIPTILLVAGSFNLTKAGWWDNIEVGHFVELQATRAPANILEPMRRALRFFQAAAPTPVLDEIVNVQAGWLASADDPDCSFYFSGAASNRLAFLDFIGQRPHTLPAAKDAATLEIVSPFFGEKPDSGDTQKLMSLFSTVRLLLPRDEEERALVDPGVFDAFNTDQWCGWASAWNDSHQVIGVPFRRVHAKIFQGRGKRSWQFVGSVNFSHKAFRENVEAGFLLQGGDFPSLLEPLTALPAGFAPDSDLHSAEASEGLAMPVLRLAYDWDSQWLEVTAQDSISGELILLDNSTPSLGSIVFAQTTSGTALLPALRDHLERSSLVRVRWQSGVECVERYLMVSQRNIYSRPSQLPAMDLQSLLRLFIEMRLSKKISQFGELAQLMLNMRTAPGTADEQLPEMVDAGEAKSFFAEFSQVNGAFWQLERSLALAADENNAKKLAYYLAGCQPDSLKALLESVEKGGGDEETVVVRYLTLVSMHGLLTRYPQHSCATLTRRVQALITELENDELLRHLDEAEGARFLDWFRTQFQRPLTAANSRKKDAPHAADQ</sequence>